<keyword evidence="2" id="KW-1185">Reference proteome</keyword>
<reference evidence="2" key="1">
    <citation type="journal article" date="2017" name="Nat. Ecol. Evol.">
        <title>Genome expansion and lineage-specific genetic innovations in the forest pathogenic fungi Armillaria.</title>
        <authorList>
            <person name="Sipos G."/>
            <person name="Prasanna A.N."/>
            <person name="Walter M.C."/>
            <person name="O'Connor E."/>
            <person name="Balint B."/>
            <person name="Krizsan K."/>
            <person name="Kiss B."/>
            <person name="Hess J."/>
            <person name="Varga T."/>
            <person name="Slot J."/>
            <person name="Riley R."/>
            <person name="Boka B."/>
            <person name="Rigling D."/>
            <person name="Barry K."/>
            <person name="Lee J."/>
            <person name="Mihaltcheva S."/>
            <person name="LaButti K."/>
            <person name="Lipzen A."/>
            <person name="Waldron R."/>
            <person name="Moloney N.M."/>
            <person name="Sperisen C."/>
            <person name="Kredics L."/>
            <person name="Vagvoelgyi C."/>
            <person name="Patrignani A."/>
            <person name="Fitzpatrick D."/>
            <person name="Nagy I."/>
            <person name="Doyle S."/>
            <person name="Anderson J.B."/>
            <person name="Grigoriev I.V."/>
            <person name="Gueldener U."/>
            <person name="Muensterkoetter M."/>
            <person name="Nagy L.G."/>
        </authorList>
    </citation>
    <scope>NUCLEOTIDE SEQUENCE [LARGE SCALE GENOMIC DNA]</scope>
    <source>
        <strain evidence="2">Ar21-2</strain>
    </source>
</reference>
<dbReference type="EMBL" id="KZ293658">
    <property type="protein sequence ID" value="PBK92412.1"/>
    <property type="molecule type" value="Genomic_DNA"/>
</dbReference>
<accession>A0A2H3DLQ5</accession>
<gene>
    <name evidence="1" type="ORF">ARMGADRAFT_159661</name>
</gene>
<sequence length="199" mass="22618">MDKQICRSPDLTYILDNLKGFIKRVFSYALVPVHSAFIAAFQQPGLSDSRATKISLAFYQLDYSAYLSHVFPRLCGQEMIIRSCRLGTIRRGTIIRDSKIASFFSRCRILRAVVPQSGLVTIRHSRADITRDFLYCLGILRDCIPLVTRQSRKEECKVFSTGRSPFLEEATFGMSRTSTQYRSTASVSCAKAQLIIRLR</sequence>
<evidence type="ECO:0000313" key="2">
    <source>
        <dbReference type="Proteomes" id="UP000217790"/>
    </source>
</evidence>
<name>A0A2H3DLQ5_ARMGA</name>
<organism evidence="1 2">
    <name type="scientific">Armillaria gallica</name>
    <name type="common">Bulbous honey fungus</name>
    <name type="synonym">Armillaria bulbosa</name>
    <dbReference type="NCBI Taxonomy" id="47427"/>
    <lineage>
        <taxon>Eukaryota</taxon>
        <taxon>Fungi</taxon>
        <taxon>Dikarya</taxon>
        <taxon>Basidiomycota</taxon>
        <taxon>Agaricomycotina</taxon>
        <taxon>Agaricomycetes</taxon>
        <taxon>Agaricomycetidae</taxon>
        <taxon>Agaricales</taxon>
        <taxon>Marasmiineae</taxon>
        <taxon>Physalacriaceae</taxon>
        <taxon>Armillaria</taxon>
    </lineage>
</organism>
<dbReference type="InParanoid" id="A0A2H3DLQ5"/>
<protein>
    <submittedName>
        <fullName evidence="1">Uncharacterized protein</fullName>
    </submittedName>
</protein>
<proteinExistence type="predicted"/>
<dbReference type="Proteomes" id="UP000217790">
    <property type="component" value="Unassembled WGS sequence"/>
</dbReference>
<dbReference type="AlphaFoldDB" id="A0A2H3DLQ5"/>
<evidence type="ECO:0000313" key="1">
    <source>
        <dbReference type="EMBL" id="PBK92412.1"/>
    </source>
</evidence>